<dbReference type="OrthoDB" id="4363545at2759"/>
<sequence length="216" mass="24447">MNLNESEVNLKNDFAAKPTWEMGAFLELFRIYLGIYTLHSWRLFFPSTNSTQSQLNSTFPSCGLSDMPPTKVTKKKTSKRMLIHTILDIHSQAHKLSFAQLKASLANLTSMVQGDQFERPRLAISSLKLRDIQVMLKLSLSPNDLEFRNRTPVELSPIYAEWMDAFGKSVPNEALTRITLNNLLIFAHHFVTSQPGTTSSDMKMNDLNLNLNAEGL</sequence>
<evidence type="ECO:0000313" key="2">
    <source>
        <dbReference type="Proteomes" id="UP000037696"/>
    </source>
</evidence>
<keyword evidence="2" id="KW-1185">Reference proteome</keyword>
<gene>
    <name evidence="1" type="ORF">ACN38_g10306</name>
</gene>
<proteinExistence type="predicted"/>
<name>A0A0M8NWM6_9EURO</name>
<dbReference type="STRING" id="229535.A0A0M8NWM6"/>
<dbReference type="Proteomes" id="UP000037696">
    <property type="component" value="Unassembled WGS sequence"/>
</dbReference>
<dbReference type="AlphaFoldDB" id="A0A0M8NWM6"/>
<protein>
    <submittedName>
        <fullName evidence="1">Uncharacterized protein</fullName>
    </submittedName>
</protein>
<accession>A0A0M8NWM6</accession>
<dbReference type="EMBL" id="LHQQ01000231">
    <property type="protein sequence ID" value="KOS38867.1"/>
    <property type="molecule type" value="Genomic_DNA"/>
</dbReference>
<evidence type="ECO:0000313" key="1">
    <source>
        <dbReference type="EMBL" id="KOS38867.1"/>
    </source>
</evidence>
<comment type="caution">
    <text evidence="1">The sequence shown here is derived from an EMBL/GenBank/DDBJ whole genome shotgun (WGS) entry which is preliminary data.</text>
</comment>
<reference evidence="1 2" key="1">
    <citation type="submission" date="2015-08" db="EMBL/GenBank/DDBJ databases">
        <title>Genome sequencing of Penicillium nordicum.</title>
        <authorList>
            <person name="Nguyen H.D."/>
            <person name="Seifert K.A."/>
        </authorList>
    </citation>
    <scope>NUCLEOTIDE SEQUENCE [LARGE SCALE GENOMIC DNA]</scope>
    <source>
        <strain evidence="1 2">DAOMC 185683</strain>
    </source>
</reference>
<organism evidence="1 2">
    <name type="scientific">Penicillium nordicum</name>
    <dbReference type="NCBI Taxonomy" id="229535"/>
    <lineage>
        <taxon>Eukaryota</taxon>
        <taxon>Fungi</taxon>
        <taxon>Dikarya</taxon>
        <taxon>Ascomycota</taxon>
        <taxon>Pezizomycotina</taxon>
        <taxon>Eurotiomycetes</taxon>
        <taxon>Eurotiomycetidae</taxon>
        <taxon>Eurotiales</taxon>
        <taxon>Aspergillaceae</taxon>
        <taxon>Penicillium</taxon>
    </lineage>
</organism>